<evidence type="ECO:0000313" key="1">
    <source>
        <dbReference type="EMBL" id="JAH63522.1"/>
    </source>
</evidence>
<protein>
    <submittedName>
        <fullName evidence="1">Uncharacterized protein</fullName>
    </submittedName>
</protein>
<sequence>MKITLPPTGGLPQRPAWIPQGFSPSMFNNQKCPVILFFKGEKRIPR</sequence>
<proteinExistence type="predicted"/>
<accession>A0A0E9UCR1</accession>
<reference evidence="1" key="2">
    <citation type="journal article" date="2015" name="Fish Shellfish Immunol.">
        <title>Early steps in the European eel (Anguilla anguilla)-Vibrio vulnificus interaction in the gills: Role of the RtxA13 toxin.</title>
        <authorList>
            <person name="Callol A."/>
            <person name="Pajuelo D."/>
            <person name="Ebbesson L."/>
            <person name="Teles M."/>
            <person name="MacKenzie S."/>
            <person name="Amaro C."/>
        </authorList>
    </citation>
    <scope>NUCLEOTIDE SEQUENCE</scope>
</reference>
<dbReference type="AlphaFoldDB" id="A0A0E9UCR1"/>
<organism evidence="1">
    <name type="scientific">Anguilla anguilla</name>
    <name type="common">European freshwater eel</name>
    <name type="synonym">Muraena anguilla</name>
    <dbReference type="NCBI Taxonomy" id="7936"/>
    <lineage>
        <taxon>Eukaryota</taxon>
        <taxon>Metazoa</taxon>
        <taxon>Chordata</taxon>
        <taxon>Craniata</taxon>
        <taxon>Vertebrata</taxon>
        <taxon>Euteleostomi</taxon>
        <taxon>Actinopterygii</taxon>
        <taxon>Neopterygii</taxon>
        <taxon>Teleostei</taxon>
        <taxon>Anguilliformes</taxon>
        <taxon>Anguillidae</taxon>
        <taxon>Anguilla</taxon>
    </lineage>
</organism>
<name>A0A0E9UCR1_ANGAN</name>
<reference evidence="1" key="1">
    <citation type="submission" date="2014-11" db="EMBL/GenBank/DDBJ databases">
        <authorList>
            <person name="Amaro Gonzalez C."/>
        </authorList>
    </citation>
    <scope>NUCLEOTIDE SEQUENCE</scope>
</reference>
<dbReference type="EMBL" id="GBXM01045055">
    <property type="protein sequence ID" value="JAH63522.1"/>
    <property type="molecule type" value="Transcribed_RNA"/>
</dbReference>